<dbReference type="PRINTS" id="PR00315">
    <property type="entry name" value="ELONGATNFCT"/>
</dbReference>
<dbReference type="HAMAP" id="MF_00065">
    <property type="entry name" value="Adenylyl_sulf_kinase"/>
    <property type="match status" value="1"/>
</dbReference>
<keyword evidence="14" id="KW-0597">Phosphoprotein</keyword>
<accession>A0A414T769</accession>
<sequence>MKNDLLKFITCGSVDDGKSTLIGHMLYDAKLIFTDQEKALELDSKVGSRGGKIDYSLLLDGLMAEREQGITIDVAYRYFTTENRSFIVADTPGHEEYTRNMAVGASFASLAIILVDASQGVLLQTKRHARICALMGIRHFVFAVNKMDLVNYDQMRLAKIEKAIQVLMAEFQYKTMKIIPVSATEGDNITKKSEQMLWYTGPTLLAYLEEVDVSEPQEKQAFLMPVQRVCRPDSDFRGFQGQVESGEATIGDIISVRPSGEKARIIQLFCGDRKTEKIIKGQAVTIQLDTEIDISRGCVLEKDAELEIGSMFAAKILWMDDNALVAGRNFILKLGTQMVPATVMNIKYKVDVNTGEEVFADTIYKNEIAFCEISTGSKIVFDKFENSRELGSLILIDRISNMTSACGVVVHALKREANLTWHNMDITKELRENQLGQQAVTVWFTGLSGSGKSTLANALEKRLFAMGRHTMLLDGDNVRMGLNKNLGFEEKDRIENIRRVAEVAKLMNDAGLIVMTAFIAPYRQDRRNAREIIGDRYIEVYVSTSLEECERRDVKGLYRKARNGEIANFTGVSSPYEKPEYADVTVDTSQYSVDESVEMILKAMKPYLQSRRNER</sequence>
<dbReference type="InterPro" id="IPR000795">
    <property type="entry name" value="T_Tr_GTP-bd_dom"/>
</dbReference>
<comment type="function">
    <text evidence="2">APS kinase catalyzes the synthesis of activated sulfate.</text>
</comment>
<comment type="similarity">
    <text evidence="14">Belongs to the APS kinase family.</text>
</comment>
<dbReference type="GO" id="GO:0070814">
    <property type="term" value="P:hydrogen sulfide biosynthetic process"/>
    <property type="evidence" value="ECO:0007669"/>
    <property type="project" value="UniProtKB-UniRule"/>
</dbReference>
<dbReference type="PANTHER" id="PTHR23115">
    <property type="entry name" value="TRANSLATION FACTOR"/>
    <property type="match status" value="1"/>
</dbReference>
<comment type="catalytic activity">
    <reaction evidence="1 14">
        <text>adenosine 5'-phosphosulfate + ATP = 3'-phosphoadenylyl sulfate + ADP + H(+)</text>
        <dbReference type="Rhea" id="RHEA:24152"/>
        <dbReference type="ChEBI" id="CHEBI:15378"/>
        <dbReference type="ChEBI" id="CHEBI:30616"/>
        <dbReference type="ChEBI" id="CHEBI:58243"/>
        <dbReference type="ChEBI" id="CHEBI:58339"/>
        <dbReference type="ChEBI" id="CHEBI:456216"/>
        <dbReference type="EC" id="2.7.1.25"/>
    </reaction>
</comment>
<evidence type="ECO:0000256" key="13">
    <source>
        <dbReference type="ARBA" id="ARBA00049370"/>
    </source>
</evidence>
<evidence type="ECO:0000256" key="14">
    <source>
        <dbReference type="HAMAP-Rule" id="MF_00065"/>
    </source>
</evidence>
<gene>
    <name evidence="14 16" type="primary">cysC</name>
    <name evidence="16" type="ORF">DW264_04110</name>
</gene>
<reference evidence="16 17" key="1">
    <citation type="submission" date="2018-08" db="EMBL/GenBank/DDBJ databases">
        <title>A genome reference for cultivated species of the human gut microbiota.</title>
        <authorList>
            <person name="Zou Y."/>
            <person name="Xue W."/>
            <person name="Luo G."/>
        </authorList>
    </citation>
    <scope>NUCLEOTIDE SEQUENCE [LARGE SCALE GENOMIC DNA]</scope>
    <source>
        <strain evidence="16 17">AM22-21LB</strain>
    </source>
</reference>
<dbReference type="RefSeq" id="WP_118772106.1">
    <property type="nucleotide sequence ID" value="NZ_QRID01000003.1"/>
</dbReference>
<dbReference type="Pfam" id="PF00009">
    <property type="entry name" value="GTP_EFTU"/>
    <property type="match status" value="1"/>
</dbReference>
<feature type="domain" description="Tr-type G" evidence="15">
    <location>
        <begin position="3"/>
        <end position="217"/>
    </location>
</feature>
<dbReference type="NCBIfam" id="TIGR00455">
    <property type="entry name" value="apsK"/>
    <property type="match status" value="1"/>
</dbReference>
<dbReference type="InterPro" id="IPR054696">
    <property type="entry name" value="GTP-eEF1A_C"/>
</dbReference>
<comment type="function">
    <text evidence="14">Catalyzes the synthesis of activated sulfate.</text>
</comment>
<evidence type="ECO:0000256" key="12">
    <source>
        <dbReference type="ARBA" id="ARBA00023268"/>
    </source>
</evidence>
<evidence type="ECO:0000256" key="5">
    <source>
        <dbReference type="ARBA" id="ARBA00022458"/>
    </source>
</evidence>
<dbReference type="Gene3D" id="2.40.30.10">
    <property type="entry name" value="Translation factors"/>
    <property type="match status" value="2"/>
</dbReference>
<evidence type="ECO:0000256" key="2">
    <source>
        <dbReference type="ARBA" id="ARBA00002357"/>
    </source>
</evidence>
<dbReference type="GO" id="GO:0005524">
    <property type="term" value="F:ATP binding"/>
    <property type="evidence" value="ECO:0007669"/>
    <property type="project" value="UniProtKB-UniRule"/>
</dbReference>
<dbReference type="NCBIfam" id="NF003013">
    <property type="entry name" value="PRK03846.1"/>
    <property type="match status" value="1"/>
</dbReference>
<dbReference type="Gene3D" id="3.40.50.300">
    <property type="entry name" value="P-loop containing nucleotide triphosphate hydrolases"/>
    <property type="match status" value="2"/>
</dbReference>
<organism evidence="16 17">
    <name type="scientific">Roseburia intestinalis</name>
    <dbReference type="NCBI Taxonomy" id="166486"/>
    <lineage>
        <taxon>Bacteria</taxon>
        <taxon>Bacillati</taxon>
        <taxon>Bacillota</taxon>
        <taxon>Clostridia</taxon>
        <taxon>Lachnospirales</taxon>
        <taxon>Lachnospiraceae</taxon>
        <taxon>Roseburia</taxon>
    </lineage>
</organism>
<dbReference type="InterPro" id="IPR002891">
    <property type="entry name" value="APS"/>
</dbReference>
<dbReference type="InterPro" id="IPR031157">
    <property type="entry name" value="G_TR_CS"/>
</dbReference>
<dbReference type="PROSITE" id="PS00301">
    <property type="entry name" value="G_TR_1"/>
    <property type="match status" value="1"/>
</dbReference>
<protein>
    <recommendedName>
        <fullName evidence="14">Adenylyl-sulfate kinase</fullName>
        <ecNumber evidence="14">2.7.1.25</ecNumber>
    </recommendedName>
    <alternativeName>
        <fullName evidence="14">APS kinase</fullName>
    </alternativeName>
    <alternativeName>
        <fullName evidence="14">ATP adenosine-5'-phosphosulfate 3'-phosphotransferase</fullName>
    </alternativeName>
    <alternativeName>
        <fullName evidence="14">Adenosine-5'-phosphosulfate kinase</fullName>
    </alternativeName>
</protein>
<keyword evidence="5" id="KW-0536">Nodulation</keyword>
<evidence type="ECO:0000256" key="8">
    <source>
        <dbReference type="ARBA" id="ARBA00022741"/>
    </source>
</evidence>
<keyword evidence="6 14" id="KW-0808">Transferase</keyword>
<dbReference type="Proteomes" id="UP000284051">
    <property type="component" value="Unassembled WGS sequence"/>
</dbReference>
<keyword evidence="11" id="KW-0342">GTP-binding</keyword>
<comment type="pathway">
    <text evidence="14">Sulfur metabolism; hydrogen sulfide biosynthesis; sulfite from sulfate: step 2/3.</text>
</comment>
<comment type="similarity">
    <text evidence="3">In the C-terminal section; belongs to the APS kinase family.</text>
</comment>
<comment type="caution">
    <text evidence="16">The sequence shown here is derived from an EMBL/GenBank/DDBJ whole genome shotgun (WGS) entry which is preliminary data.</text>
</comment>
<dbReference type="NCBIfam" id="NF004035">
    <property type="entry name" value="PRK05506.1"/>
    <property type="match status" value="1"/>
</dbReference>
<keyword evidence="8 14" id="KW-0547">Nucleotide-binding</keyword>
<evidence type="ECO:0000313" key="17">
    <source>
        <dbReference type="Proteomes" id="UP000284051"/>
    </source>
</evidence>
<dbReference type="InterPro" id="IPR041757">
    <property type="entry name" value="CysN_GTP-bd"/>
</dbReference>
<evidence type="ECO:0000256" key="11">
    <source>
        <dbReference type="ARBA" id="ARBA00023134"/>
    </source>
</evidence>
<comment type="similarity">
    <text evidence="4">In the N-terminal section; belongs to the TRAFAC class translation factor GTPase superfamily. Classic translation factor GTPase family. CysN/NodQ subfamily.</text>
</comment>
<evidence type="ECO:0000256" key="9">
    <source>
        <dbReference type="ARBA" id="ARBA00022777"/>
    </source>
</evidence>
<keyword evidence="12" id="KW-0511">Multifunctional enzyme</keyword>
<comment type="caution">
    <text evidence="14">Lacks conserved residue(s) required for the propagation of feature annotation.</text>
</comment>
<evidence type="ECO:0000259" key="15">
    <source>
        <dbReference type="PROSITE" id="PS51722"/>
    </source>
</evidence>
<dbReference type="Pfam" id="PF22594">
    <property type="entry name" value="GTP-eEF1A_C"/>
    <property type="match status" value="1"/>
</dbReference>
<dbReference type="GO" id="GO:0004020">
    <property type="term" value="F:adenylylsulfate kinase activity"/>
    <property type="evidence" value="ECO:0007669"/>
    <property type="project" value="UniProtKB-UniRule"/>
</dbReference>
<dbReference type="AlphaFoldDB" id="A0A414T769"/>
<dbReference type="UniPathway" id="UPA00140">
    <property type="reaction ID" value="UER00205"/>
</dbReference>
<dbReference type="SUPFAM" id="SSF52540">
    <property type="entry name" value="P-loop containing nucleoside triphosphate hydrolases"/>
    <property type="match status" value="2"/>
</dbReference>
<dbReference type="InterPro" id="IPR009001">
    <property type="entry name" value="Transl_elong_EF1A/Init_IF2_C"/>
</dbReference>
<dbReference type="FunFam" id="3.40.50.300:FF:000119">
    <property type="entry name" value="Sulfate adenylyltransferase subunit 1"/>
    <property type="match status" value="1"/>
</dbReference>
<dbReference type="CDD" id="cd02027">
    <property type="entry name" value="APSK"/>
    <property type="match status" value="1"/>
</dbReference>
<dbReference type="GO" id="GO:0005525">
    <property type="term" value="F:GTP binding"/>
    <property type="evidence" value="ECO:0007669"/>
    <property type="project" value="UniProtKB-KW"/>
</dbReference>
<evidence type="ECO:0000256" key="1">
    <source>
        <dbReference type="ARBA" id="ARBA00001823"/>
    </source>
</evidence>
<dbReference type="Pfam" id="PF01583">
    <property type="entry name" value="APS_kinase"/>
    <property type="match status" value="1"/>
</dbReference>
<name>A0A414T769_9FIRM</name>
<evidence type="ECO:0000256" key="6">
    <source>
        <dbReference type="ARBA" id="ARBA00022679"/>
    </source>
</evidence>
<dbReference type="InterPro" id="IPR009000">
    <property type="entry name" value="Transl_B-barrel_sf"/>
</dbReference>
<dbReference type="NCBIfam" id="NF004041">
    <property type="entry name" value="PRK05541.1"/>
    <property type="match status" value="1"/>
</dbReference>
<dbReference type="GO" id="GO:0004781">
    <property type="term" value="F:sulfate adenylyltransferase (ATP) activity"/>
    <property type="evidence" value="ECO:0007669"/>
    <property type="project" value="UniProtKB-EC"/>
</dbReference>
<dbReference type="GO" id="GO:0000103">
    <property type="term" value="P:sulfate assimilation"/>
    <property type="evidence" value="ECO:0007669"/>
    <property type="project" value="UniProtKB-UniRule"/>
</dbReference>
<dbReference type="InterPro" id="IPR027417">
    <property type="entry name" value="P-loop_NTPase"/>
</dbReference>
<dbReference type="CDD" id="cd04095">
    <property type="entry name" value="CysN_NoDQ_III"/>
    <property type="match status" value="1"/>
</dbReference>
<dbReference type="PROSITE" id="PS51722">
    <property type="entry name" value="G_TR_2"/>
    <property type="match status" value="1"/>
</dbReference>
<dbReference type="InterPro" id="IPR011779">
    <property type="entry name" value="SO4_adenylTrfase_lsu"/>
</dbReference>
<dbReference type="InterPro" id="IPR059117">
    <property type="entry name" value="APS_kinase_dom"/>
</dbReference>
<evidence type="ECO:0000313" key="16">
    <source>
        <dbReference type="EMBL" id="RHG30079.1"/>
    </source>
</evidence>
<evidence type="ECO:0000256" key="10">
    <source>
        <dbReference type="ARBA" id="ARBA00022840"/>
    </source>
</evidence>
<dbReference type="InterPro" id="IPR050100">
    <property type="entry name" value="TRAFAC_GTPase_members"/>
</dbReference>
<evidence type="ECO:0000256" key="7">
    <source>
        <dbReference type="ARBA" id="ARBA00022695"/>
    </source>
</evidence>
<dbReference type="EMBL" id="QRID01000003">
    <property type="protein sequence ID" value="RHG30079.1"/>
    <property type="molecule type" value="Genomic_DNA"/>
</dbReference>
<evidence type="ECO:0000256" key="3">
    <source>
        <dbReference type="ARBA" id="ARBA00005438"/>
    </source>
</evidence>
<dbReference type="SUPFAM" id="SSF50465">
    <property type="entry name" value="EF-Tu/eEF-1alpha/eIF2-gamma C-terminal domain"/>
    <property type="match status" value="1"/>
</dbReference>
<proteinExistence type="inferred from homology"/>
<dbReference type="CDD" id="cd04166">
    <property type="entry name" value="CysN_ATPS"/>
    <property type="match status" value="1"/>
</dbReference>
<dbReference type="SUPFAM" id="SSF50447">
    <property type="entry name" value="Translation proteins"/>
    <property type="match status" value="1"/>
</dbReference>
<evidence type="ECO:0000256" key="4">
    <source>
        <dbReference type="ARBA" id="ARBA00007237"/>
    </source>
</evidence>
<comment type="catalytic activity">
    <reaction evidence="13">
        <text>sulfate + ATP + H(+) = adenosine 5'-phosphosulfate + diphosphate</text>
        <dbReference type="Rhea" id="RHEA:18133"/>
        <dbReference type="ChEBI" id="CHEBI:15378"/>
        <dbReference type="ChEBI" id="CHEBI:16189"/>
        <dbReference type="ChEBI" id="CHEBI:30616"/>
        <dbReference type="ChEBI" id="CHEBI:33019"/>
        <dbReference type="ChEBI" id="CHEBI:58243"/>
        <dbReference type="EC" id="2.7.7.4"/>
    </reaction>
</comment>
<dbReference type="GO" id="GO:0003924">
    <property type="term" value="F:GTPase activity"/>
    <property type="evidence" value="ECO:0007669"/>
    <property type="project" value="InterPro"/>
</dbReference>
<keyword evidence="7" id="KW-0548">Nucleotidyltransferase</keyword>
<dbReference type="FunFam" id="3.40.50.300:FF:000212">
    <property type="entry name" value="Adenylyl-sulfate kinase"/>
    <property type="match status" value="1"/>
</dbReference>
<feature type="binding site" evidence="14">
    <location>
        <begin position="446"/>
        <end position="453"/>
    </location>
    <ligand>
        <name>ATP</name>
        <dbReference type="ChEBI" id="CHEBI:30616"/>
    </ligand>
</feature>
<keyword evidence="9 14" id="KW-0418">Kinase</keyword>
<dbReference type="EC" id="2.7.1.25" evidence="14"/>
<dbReference type="InterPro" id="IPR044139">
    <property type="entry name" value="CysN_NoDQ_III"/>
</dbReference>
<keyword evidence="10 14" id="KW-0067">ATP-binding</keyword>
<dbReference type="NCBIfam" id="TIGR02034">
    <property type="entry name" value="CysN"/>
    <property type="match status" value="1"/>
</dbReference>